<proteinExistence type="predicted"/>
<reference evidence="1 2" key="1">
    <citation type="submission" date="2016-11" db="EMBL/GenBank/DDBJ databases">
        <title>Rahnella oryzae sp. nov., isolated from rice root.</title>
        <authorList>
            <person name="Zhang X.-X."/>
            <person name="Zhang J."/>
        </authorList>
    </citation>
    <scope>NUCLEOTIDE SEQUENCE [LARGE SCALE GENOMIC DNA]</scope>
    <source>
        <strain evidence="1 2">J11-6</strain>
    </source>
</reference>
<dbReference type="RefSeq" id="WP_076939965.1">
    <property type="nucleotide sequence ID" value="NZ_MOXD01000001.1"/>
</dbReference>
<keyword evidence="2" id="KW-1185">Reference proteome</keyword>
<accession>A0A1S8CPV5</accession>
<organism evidence="1 2">
    <name type="scientific">Serratia oryzae</name>
    <dbReference type="NCBI Taxonomy" id="2034155"/>
    <lineage>
        <taxon>Bacteria</taxon>
        <taxon>Pseudomonadati</taxon>
        <taxon>Pseudomonadota</taxon>
        <taxon>Gammaproteobacteria</taxon>
        <taxon>Enterobacterales</taxon>
        <taxon>Yersiniaceae</taxon>
        <taxon>Serratia</taxon>
    </lineage>
</organism>
<dbReference type="OrthoDB" id="6497600at2"/>
<dbReference type="STRING" id="2034155.BMI79_00910"/>
<comment type="caution">
    <text evidence="1">The sequence shown here is derived from an EMBL/GenBank/DDBJ whole genome shotgun (WGS) entry which is preliminary data.</text>
</comment>
<dbReference type="EMBL" id="MOXD01000001">
    <property type="protein sequence ID" value="OMQ26920.1"/>
    <property type="molecule type" value="Genomic_DNA"/>
</dbReference>
<gene>
    <name evidence="1" type="ORF">BMI79_00910</name>
</gene>
<dbReference type="Proteomes" id="UP000216021">
    <property type="component" value="Unassembled WGS sequence"/>
</dbReference>
<sequence>MKTLKQLKSLIGYTQSNDVFKDYLKMLENAGVIEIDDAAIVEDELSDGLYEQVANVFGVQLDEELNPIEKGVEP</sequence>
<name>A0A1S8CPV5_9GAMM</name>
<protein>
    <submittedName>
        <fullName evidence="1">Uncharacterized protein</fullName>
    </submittedName>
</protein>
<evidence type="ECO:0000313" key="2">
    <source>
        <dbReference type="Proteomes" id="UP000216021"/>
    </source>
</evidence>
<evidence type="ECO:0000313" key="1">
    <source>
        <dbReference type="EMBL" id="OMQ26920.1"/>
    </source>
</evidence>
<dbReference type="AlphaFoldDB" id="A0A1S8CPV5"/>